<dbReference type="Pfam" id="PF01261">
    <property type="entry name" value="AP_endonuc_2"/>
    <property type="match status" value="1"/>
</dbReference>
<protein>
    <recommendedName>
        <fullName evidence="1">Xylose isomerase-like TIM barrel domain-containing protein</fullName>
    </recommendedName>
</protein>
<proteinExistence type="predicted"/>
<name>A0A381N0F4_9ZZZZ</name>
<dbReference type="InterPro" id="IPR050312">
    <property type="entry name" value="IolE/XylAMocC-like"/>
</dbReference>
<dbReference type="EMBL" id="UINC01000044">
    <property type="protein sequence ID" value="SUZ47969.1"/>
    <property type="molecule type" value="Genomic_DNA"/>
</dbReference>
<evidence type="ECO:0000259" key="1">
    <source>
        <dbReference type="Pfam" id="PF01261"/>
    </source>
</evidence>
<dbReference type="PANTHER" id="PTHR12110:SF41">
    <property type="entry name" value="INOSOSE DEHYDRATASE"/>
    <property type="match status" value="1"/>
</dbReference>
<feature type="domain" description="Xylose isomerase-like TIM barrel" evidence="1">
    <location>
        <begin position="28"/>
        <end position="295"/>
    </location>
</feature>
<accession>A0A381N0F4</accession>
<dbReference type="AlphaFoldDB" id="A0A381N0F4"/>
<evidence type="ECO:0000313" key="2">
    <source>
        <dbReference type="EMBL" id="SUZ47969.1"/>
    </source>
</evidence>
<dbReference type="Gene3D" id="3.20.20.150">
    <property type="entry name" value="Divalent-metal-dependent TIM barrel enzymes"/>
    <property type="match status" value="1"/>
</dbReference>
<dbReference type="InterPro" id="IPR013022">
    <property type="entry name" value="Xyl_isomerase-like_TIM-brl"/>
</dbReference>
<sequence length="298" mass="34117">MIRIANAPCSWGILEFDIKNNSNYKKVLDEIKECNYSGTELGNYGFFPTNPEKLKKELTDRNLSLVGAFVPIPLSKKENHEKGIKKALKTSHLMKKAGFSDSLIVLSDDNCTVKERTNNSGRIKNNMKLSNKEKLTFAQGANKIAEKVLSKYNLKTVFHHHCGGYIETPDEIDFFMRNTDENLIGLCLDTGHFSFGGGNPIDAIKQYKERIWHVHFKDYSKKIKELGVTNNWNYLKFIENGIFCELNKGNLDFKKISSELIKINYKGWIVVEQDIISGMGNPIKYAKKNRKFLYSINL</sequence>
<dbReference type="SUPFAM" id="SSF51658">
    <property type="entry name" value="Xylose isomerase-like"/>
    <property type="match status" value="1"/>
</dbReference>
<organism evidence="2">
    <name type="scientific">marine metagenome</name>
    <dbReference type="NCBI Taxonomy" id="408172"/>
    <lineage>
        <taxon>unclassified sequences</taxon>
        <taxon>metagenomes</taxon>
        <taxon>ecological metagenomes</taxon>
    </lineage>
</organism>
<gene>
    <name evidence="2" type="ORF">METZ01_LOCUS823</name>
</gene>
<dbReference type="PANTHER" id="PTHR12110">
    <property type="entry name" value="HYDROXYPYRUVATE ISOMERASE"/>
    <property type="match status" value="1"/>
</dbReference>
<reference evidence="2" key="1">
    <citation type="submission" date="2018-05" db="EMBL/GenBank/DDBJ databases">
        <authorList>
            <person name="Lanie J.A."/>
            <person name="Ng W.-L."/>
            <person name="Kazmierczak K.M."/>
            <person name="Andrzejewski T.M."/>
            <person name="Davidsen T.M."/>
            <person name="Wayne K.J."/>
            <person name="Tettelin H."/>
            <person name="Glass J.I."/>
            <person name="Rusch D."/>
            <person name="Podicherti R."/>
            <person name="Tsui H.-C.T."/>
            <person name="Winkler M.E."/>
        </authorList>
    </citation>
    <scope>NUCLEOTIDE SEQUENCE</scope>
</reference>
<dbReference type="InterPro" id="IPR036237">
    <property type="entry name" value="Xyl_isomerase-like_sf"/>
</dbReference>